<dbReference type="Pfam" id="PF13329">
    <property type="entry name" value="ATG2_CAD"/>
    <property type="match status" value="2"/>
</dbReference>
<reference evidence="13 14" key="1">
    <citation type="submission" date="2024-10" db="EMBL/GenBank/DDBJ databases">
        <title>Updated reference genomes for cyclostephanoid diatoms.</title>
        <authorList>
            <person name="Roberts W.R."/>
            <person name="Alverson A.J."/>
        </authorList>
    </citation>
    <scope>NUCLEOTIDE SEQUENCE [LARGE SCALE GENOMIC DNA]</scope>
    <source>
        <strain evidence="13 14">AJA228-03</strain>
    </source>
</reference>
<evidence type="ECO:0000313" key="14">
    <source>
        <dbReference type="Proteomes" id="UP001530377"/>
    </source>
</evidence>
<keyword evidence="8" id="KW-0445">Lipid transport</keyword>
<evidence type="ECO:0000256" key="9">
    <source>
        <dbReference type="ARBA" id="ARBA00023136"/>
    </source>
</evidence>
<dbReference type="InterPro" id="IPR026849">
    <property type="entry name" value="ATG2"/>
</dbReference>
<dbReference type="PANTHER" id="PTHR13190">
    <property type="entry name" value="AUTOPHAGY-RELATED 2, ISOFORM A"/>
    <property type="match status" value="1"/>
</dbReference>
<sequence>MSVLRCDGGGELRFRAYQRRRRSGERDAPTLSSSSSSEGSSGRQDVEVTFGGGVSVDVDLRSAIRLIEIADAMTGKGPADVDGDDGAVDDFVDARWEDGDDDIGGASRKNEERERNVRCNGDDVPGTTTVPEYVLADEFNREAYDRIMRQYTEARHLARTRELRGGLLIPSFDDMRDGGGDDDCNFDRNGEGISFDAFFDANDHSVGYYCSMIDGGEGGVAAGGLGGGRRRGRGGDGRRVFMKQTKIELGLPEFTVNVRVKSFTTDDHDDANRTMPGSDWNTSRPEHILLSIGDMRVIVFRSNGESKLNCCMSHFDVECQSMDGQTEPVFRFFDESDDCGSRGVGGLLVSSPPCLSLMAEFSDVADKVRDNACCRVDVTIQPFEITYQERALRRLSEVLAQLPHRSDFTDLEGDVEGGHRGKLRDVQLHVSCGSIVLVVPCQRDPEHKPKNATSCPLFQRHGYRDHGSGGRKFFCLGLELDNVTFELSHKGIVDDNTNLTSKESKAAMSCSHMILFAGGIEIERRRRNIKLASLIPRRADIVVFTGDEVNESSISISYSNETQNSRLNSSFPIILPLSSTKARQERDESDDDEVDDFNDDVVNGARGIQSSDPQYVLSSEAAEAEGALSINVPNIFFDSTPCERRELTIALSSFFSKSSDDDKSEVSDAKGQYSRHNCWLGLAVNVGQISVVLHGSRPSEANSYSLIMDRLQVHTLIGSSGVRNVRFLSHDVTLYELSDFFPSQDVHHRIDFPTSCHEKCKRVRQRFSKSPSSLARAIVFRQKICQSLSPETPALLVDLLLRGDDECGEMSIHVNIYDMTYRYITKSLWLQNIFTLINGESKVTASDKDNVGREDYVSADSRPSMIDLFVNLSDCNVDYTTPLSFINPSRIILRMGEIRFSSNIVMPSAMIQAYKFSLSDLRLHICNYRHCYNEENARLSRAHRHFKKEDLCVPENAKCLSDRNIVGLDDGLCRMDFVNVVVLDKVDATISKLDNDSRRKDPSTTVVLVLGKLSVYACHDSFFCLIQTYNEWFIKATALSAEELAKLKESSETQTEVSFVLNEFLLPLEQQASSDSQSKNEIISTTETVALPNNINCSAVSRTIDIESPSPIDEQQCYDDIELLDLTKTLLFQNYYTIDTSRQALNQSQELDHLMMVTRKEEIDVQTPNNDDWATIEHGFMHHSSLPRERHESAEWIICNSHPTASSNCNSAPISTRSSAVKIFPQHVPVKPILDPFSGGSQVDTAKLTGTEVAPKIEMRIIVKDGSIAFRFFDGFDWVNDAPQFHQREDKPKDRKKVLLSSLVEGGSSSTFDAVPLPEERNKILQRDLAQHKLRRNAHKYFQISLSGLKIKNDSFSECKEHRLASCLDLSVSDFFVAETISMGDPLKMIGEWINETEHPRDDSDGMIMLKMITKHPTLRLSSDGKLMSDESRGTLELLPLRCYLNQNSLLFIRNFFRGPSEAEGEDNQINAVEDGVVSDDGMIDIFFESFKVRPLKLKVDYQPETMDIDSFREGHYIELLNLCPLEEMILTLQSAEMQDLTGWGPVFSELASRWLEDICSTQAHKFFTRASPFQPFCNLGDPLADLVMVLVIPEGNITDYFRGVVGGTTNFAGKVALEALSTAAKLTRFAANQLNSKALASAPRRPRRTPRHAGEASSHAYESVARGLREANYNIVTVPLREYYNSGAGGAARSVCRGLPVGVLCPIAGASEALSYTLLGLRNQLRPDLRREEEESLRGLNYD</sequence>
<feature type="region of interest" description="Disordered" evidence="12">
    <location>
        <begin position="96"/>
        <end position="124"/>
    </location>
</feature>
<comment type="catalytic activity">
    <reaction evidence="11">
        <text>a 1,2-diacyl-sn-glycero-3-phosphoethanolamine(in) = a 1,2-diacyl-sn-glycero-3-phosphoethanolamine(out)</text>
        <dbReference type="Rhea" id="RHEA:38895"/>
        <dbReference type="ChEBI" id="CHEBI:64612"/>
    </reaction>
</comment>
<feature type="region of interest" description="Disordered" evidence="12">
    <location>
        <begin position="17"/>
        <end position="48"/>
    </location>
</feature>
<keyword evidence="6" id="KW-0256">Endoplasmic reticulum</keyword>
<dbReference type="GO" id="GO:0034045">
    <property type="term" value="C:phagophore assembly site membrane"/>
    <property type="evidence" value="ECO:0007669"/>
    <property type="project" value="UniProtKB-SubCell"/>
</dbReference>
<protein>
    <recommendedName>
        <fullName evidence="4">Autophagy-related protein 2</fullName>
    </recommendedName>
</protein>
<evidence type="ECO:0000256" key="5">
    <source>
        <dbReference type="ARBA" id="ARBA00022448"/>
    </source>
</evidence>
<gene>
    <name evidence="13" type="ORF">ACHAXA_008584</name>
</gene>
<dbReference type="GO" id="GO:0005789">
    <property type="term" value="C:endoplasmic reticulum membrane"/>
    <property type="evidence" value="ECO:0007669"/>
    <property type="project" value="UniProtKB-SubCell"/>
</dbReference>
<comment type="subcellular location">
    <subcellularLocation>
        <location evidence="1">Endoplasmic reticulum membrane</location>
        <topology evidence="1">Peripheral membrane protein</topology>
    </subcellularLocation>
    <subcellularLocation>
        <location evidence="2">Preautophagosomal structure membrane</location>
        <topology evidence="2">Peripheral membrane protein</topology>
    </subcellularLocation>
</comment>
<name>A0ABD3SPS9_9STRA</name>
<feature type="compositionally biased region" description="Low complexity" evidence="12">
    <location>
        <begin position="32"/>
        <end position="42"/>
    </location>
</feature>
<evidence type="ECO:0000256" key="7">
    <source>
        <dbReference type="ARBA" id="ARBA00023006"/>
    </source>
</evidence>
<keyword evidence="14" id="KW-1185">Reference proteome</keyword>
<dbReference type="Proteomes" id="UP001530377">
    <property type="component" value="Unassembled WGS sequence"/>
</dbReference>
<keyword evidence="9" id="KW-0472">Membrane</keyword>
<evidence type="ECO:0000256" key="12">
    <source>
        <dbReference type="SAM" id="MobiDB-lite"/>
    </source>
</evidence>
<keyword evidence="5" id="KW-0813">Transport</keyword>
<comment type="similarity">
    <text evidence="3">Belongs to the ATG2 family.</text>
</comment>
<evidence type="ECO:0000313" key="13">
    <source>
        <dbReference type="EMBL" id="KAL3826376.1"/>
    </source>
</evidence>
<comment type="caution">
    <text evidence="13">The sequence shown here is derived from an EMBL/GenBank/DDBJ whole genome shotgun (WGS) entry which is preliminary data.</text>
</comment>
<feature type="compositionally biased region" description="Basic and acidic residues" evidence="12">
    <location>
        <begin position="108"/>
        <end position="121"/>
    </location>
</feature>
<evidence type="ECO:0000256" key="11">
    <source>
        <dbReference type="ARBA" id="ARBA00024615"/>
    </source>
</evidence>
<dbReference type="PANTHER" id="PTHR13190:SF1">
    <property type="entry name" value="AUTOPHAGY-RELATED 2, ISOFORM A"/>
    <property type="match status" value="1"/>
</dbReference>
<evidence type="ECO:0000256" key="3">
    <source>
        <dbReference type="ARBA" id="ARBA00009714"/>
    </source>
</evidence>
<comment type="catalytic activity">
    <reaction evidence="10">
        <text>a 1,2-diacyl-sn-glycero-3-phospho-L-serine(in) = a 1,2-diacyl-sn-glycero-3-phospho-L-serine(out)</text>
        <dbReference type="Rhea" id="RHEA:38663"/>
        <dbReference type="ChEBI" id="CHEBI:57262"/>
    </reaction>
</comment>
<dbReference type="GO" id="GO:0006869">
    <property type="term" value="P:lipid transport"/>
    <property type="evidence" value="ECO:0007669"/>
    <property type="project" value="UniProtKB-KW"/>
</dbReference>
<dbReference type="EMBL" id="JALLPB020000022">
    <property type="protein sequence ID" value="KAL3826376.1"/>
    <property type="molecule type" value="Genomic_DNA"/>
</dbReference>
<organism evidence="13 14">
    <name type="scientific">Cyclostephanos tholiformis</name>
    <dbReference type="NCBI Taxonomy" id="382380"/>
    <lineage>
        <taxon>Eukaryota</taxon>
        <taxon>Sar</taxon>
        <taxon>Stramenopiles</taxon>
        <taxon>Ochrophyta</taxon>
        <taxon>Bacillariophyta</taxon>
        <taxon>Coscinodiscophyceae</taxon>
        <taxon>Thalassiosirophycidae</taxon>
        <taxon>Stephanodiscales</taxon>
        <taxon>Stephanodiscaceae</taxon>
        <taxon>Cyclostephanos</taxon>
    </lineage>
</organism>
<proteinExistence type="inferred from homology"/>
<feature type="region of interest" description="Disordered" evidence="12">
    <location>
        <begin position="1641"/>
        <end position="1661"/>
    </location>
</feature>
<evidence type="ECO:0000256" key="2">
    <source>
        <dbReference type="ARBA" id="ARBA00004623"/>
    </source>
</evidence>
<evidence type="ECO:0000256" key="1">
    <source>
        <dbReference type="ARBA" id="ARBA00004406"/>
    </source>
</evidence>
<evidence type="ECO:0000256" key="8">
    <source>
        <dbReference type="ARBA" id="ARBA00023055"/>
    </source>
</evidence>
<accession>A0ABD3SPS9</accession>
<evidence type="ECO:0000256" key="6">
    <source>
        <dbReference type="ARBA" id="ARBA00022824"/>
    </source>
</evidence>
<evidence type="ECO:0000256" key="10">
    <source>
        <dbReference type="ARBA" id="ARBA00024479"/>
    </source>
</evidence>
<dbReference type="GO" id="GO:0006914">
    <property type="term" value="P:autophagy"/>
    <property type="evidence" value="ECO:0007669"/>
    <property type="project" value="UniProtKB-KW"/>
</dbReference>
<evidence type="ECO:0000256" key="4">
    <source>
        <dbReference type="ARBA" id="ARBA00018070"/>
    </source>
</evidence>
<keyword evidence="7" id="KW-0072">Autophagy</keyword>